<evidence type="ECO:0000313" key="2">
    <source>
        <dbReference type="Proteomes" id="UP001056937"/>
    </source>
</evidence>
<sequence>MTDWFRPAEHHSASDAMLSATLSTAFGQPAEQALPRDFLAMLVALDRSKRDTAGRA</sequence>
<evidence type="ECO:0000313" key="1">
    <source>
        <dbReference type="EMBL" id="USI73688.1"/>
    </source>
</evidence>
<dbReference type="RefSeq" id="WP_252167494.1">
    <property type="nucleotide sequence ID" value="NZ_CP084930.1"/>
</dbReference>
<accession>A0ABY4X9T2</accession>
<keyword evidence="2" id="KW-1185">Reference proteome</keyword>
<dbReference type="EMBL" id="CP084930">
    <property type="protein sequence ID" value="USI73688.1"/>
    <property type="molecule type" value="Genomic_DNA"/>
</dbReference>
<evidence type="ECO:0008006" key="3">
    <source>
        <dbReference type="Google" id="ProtNLM"/>
    </source>
</evidence>
<name>A0ABY4X9T2_9SPHN</name>
<protein>
    <recommendedName>
        <fullName evidence="3">Anti-sigma factor NepR domain-containing protein</fullName>
    </recommendedName>
</protein>
<proteinExistence type="predicted"/>
<dbReference type="Proteomes" id="UP001056937">
    <property type="component" value="Chromosome 1"/>
</dbReference>
<organism evidence="1 2">
    <name type="scientific">Sphingomonas morindae</name>
    <dbReference type="NCBI Taxonomy" id="1541170"/>
    <lineage>
        <taxon>Bacteria</taxon>
        <taxon>Pseudomonadati</taxon>
        <taxon>Pseudomonadota</taxon>
        <taxon>Alphaproteobacteria</taxon>
        <taxon>Sphingomonadales</taxon>
        <taxon>Sphingomonadaceae</taxon>
        <taxon>Sphingomonas</taxon>
    </lineage>
</organism>
<gene>
    <name evidence="1" type="ORF">LHA26_04235</name>
</gene>
<reference evidence="1" key="1">
    <citation type="journal article" date="2022" name="Toxins">
        <title>Genomic Analysis of Sphingopyxis sp. USTB-05 for Biodegrading Cyanobacterial Hepatotoxins.</title>
        <authorList>
            <person name="Liu C."/>
            <person name="Xu Q."/>
            <person name="Zhao Z."/>
            <person name="Zhang H."/>
            <person name="Liu X."/>
            <person name="Yin C."/>
            <person name="Liu Y."/>
            <person name="Yan H."/>
        </authorList>
    </citation>
    <scope>NUCLEOTIDE SEQUENCE</scope>
    <source>
        <strain evidence="1">NBD5</strain>
    </source>
</reference>